<gene>
    <name evidence="3" type="ORF">GCM10017581_091660</name>
</gene>
<proteinExistence type="predicted"/>
<protein>
    <recommendedName>
        <fullName evidence="5">Secreted protein</fullName>
    </recommendedName>
</protein>
<feature type="compositionally biased region" description="Low complexity" evidence="1">
    <location>
        <begin position="55"/>
        <end position="68"/>
    </location>
</feature>
<organism evidence="3 4">
    <name type="scientific">Dactylosporangium matsuzakiense</name>
    <dbReference type="NCBI Taxonomy" id="53360"/>
    <lineage>
        <taxon>Bacteria</taxon>
        <taxon>Bacillati</taxon>
        <taxon>Actinomycetota</taxon>
        <taxon>Actinomycetes</taxon>
        <taxon>Micromonosporales</taxon>
        <taxon>Micromonosporaceae</taxon>
        <taxon>Dactylosporangium</taxon>
    </lineage>
</organism>
<evidence type="ECO:0000313" key="4">
    <source>
        <dbReference type="Proteomes" id="UP001143480"/>
    </source>
</evidence>
<evidence type="ECO:0008006" key="5">
    <source>
        <dbReference type="Google" id="ProtNLM"/>
    </source>
</evidence>
<feature type="compositionally biased region" description="Basic and acidic residues" evidence="1">
    <location>
        <begin position="45"/>
        <end position="54"/>
    </location>
</feature>
<reference evidence="3" key="2">
    <citation type="submission" date="2023-01" db="EMBL/GenBank/DDBJ databases">
        <authorList>
            <person name="Sun Q."/>
            <person name="Evtushenko L."/>
        </authorList>
    </citation>
    <scope>NUCLEOTIDE SEQUENCE</scope>
    <source>
        <strain evidence="3">VKM Ac-1321</strain>
    </source>
</reference>
<keyword evidence="2" id="KW-0732">Signal</keyword>
<dbReference type="EMBL" id="BSFP01000095">
    <property type="protein sequence ID" value="GLL07414.1"/>
    <property type="molecule type" value="Genomic_DNA"/>
</dbReference>
<name>A0A9W6KVE2_9ACTN</name>
<comment type="caution">
    <text evidence="3">The sequence shown here is derived from an EMBL/GenBank/DDBJ whole genome shotgun (WGS) entry which is preliminary data.</text>
</comment>
<dbReference type="RefSeq" id="WP_261965693.1">
    <property type="nucleotide sequence ID" value="NZ_BAAAXA010000001.1"/>
</dbReference>
<feature type="chain" id="PRO_5040801918" description="Secreted protein" evidence="2">
    <location>
        <begin position="31"/>
        <end position="133"/>
    </location>
</feature>
<accession>A0A9W6KVE2</accession>
<evidence type="ECO:0000256" key="1">
    <source>
        <dbReference type="SAM" id="MobiDB-lite"/>
    </source>
</evidence>
<evidence type="ECO:0000313" key="3">
    <source>
        <dbReference type="EMBL" id="GLL07414.1"/>
    </source>
</evidence>
<reference evidence="3" key="1">
    <citation type="journal article" date="2014" name="Int. J. Syst. Evol. Microbiol.">
        <title>Complete genome sequence of Corynebacterium casei LMG S-19264T (=DSM 44701T), isolated from a smear-ripened cheese.</title>
        <authorList>
            <consortium name="US DOE Joint Genome Institute (JGI-PGF)"/>
            <person name="Walter F."/>
            <person name="Albersmeier A."/>
            <person name="Kalinowski J."/>
            <person name="Ruckert C."/>
        </authorList>
    </citation>
    <scope>NUCLEOTIDE SEQUENCE</scope>
    <source>
        <strain evidence="3">VKM Ac-1321</strain>
    </source>
</reference>
<dbReference type="AlphaFoldDB" id="A0A9W6KVE2"/>
<sequence>MRNTQRILALGAMTLTAGAVLGMTATAASAATGQGSQPAAVQPGPHDHDHDGQFGDHNGNFGDHNGNFGDRRDDHVRTWIAGRYNSKKTCNFFAWVGERQGRFDDGYCVPAFNGRRGGWLLIAKDYGRHHGHR</sequence>
<feature type="region of interest" description="Disordered" evidence="1">
    <location>
        <begin position="31"/>
        <end position="69"/>
    </location>
</feature>
<keyword evidence="4" id="KW-1185">Reference proteome</keyword>
<evidence type="ECO:0000256" key="2">
    <source>
        <dbReference type="SAM" id="SignalP"/>
    </source>
</evidence>
<feature type="compositionally biased region" description="Low complexity" evidence="1">
    <location>
        <begin position="31"/>
        <end position="44"/>
    </location>
</feature>
<dbReference type="Proteomes" id="UP001143480">
    <property type="component" value="Unassembled WGS sequence"/>
</dbReference>
<feature type="signal peptide" evidence="2">
    <location>
        <begin position="1"/>
        <end position="30"/>
    </location>
</feature>